<reference evidence="1" key="1">
    <citation type="submission" date="2021-05" db="EMBL/GenBank/DDBJ databases">
        <authorList>
            <person name="Pan Q."/>
            <person name="Jouanno E."/>
            <person name="Zahm M."/>
            <person name="Klopp C."/>
            <person name="Cabau C."/>
            <person name="Louis A."/>
            <person name="Berthelot C."/>
            <person name="Parey E."/>
            <person name="Roest Crollius H."/>
            <person name="Montfort J."/>
            <person name="Robinson-Rechavi M."/>
            <person name="Bouchez O."/>
            <person name="Lampietro C."/>
            <person name="Lopez Roques C."/>
            <person name="Donnadieu C."/>
            <person name="Postlethwait J."/>
            <person name="Bobe J."/>
            <person name="Dillon D."/>
            <person name="Chandos A."/>
            <person name="von Hippel F."/>
            <person name="Guiguen Y."/>
        </authorList>
    </citation>
    <scope>NUCLEOTIDE SEQUENCE</scope>
    <source>
        <strain evidence="1">YG-Jan2019</strain>
    </source>
</reference>
<keyword evidence="2" id="KW-1185">Reference proteome</keyword>
<gene>
    <name evidence="1" type="ORF">DPEC_G00328480</name>
</gene>
<accession>A0ACC2F8H7</accession>
<comment type="caution">
    <text evidence="1">The sequence shown here is derived from an EMBL/GenBank/DDBJ whole genome shotgun (WGS) entry which is preliminary data.</text>
</comment>
<dbReference type="EMBL" id="CM055759">
    <property type="protein sequence ID" value="KAJ7987631.1"/>
    <property type="molecule type" value="Genomic_DNA"/>
</dbReference>
<evidence type="ECO:0000313" key="1">
    <source>
        <dbReference type="EMBL" id="KAJ7987631.1"/>
    </source>
</evidence>
<proteinExistence type="predicted"/>
<organism evidence="1 2">
    <name type="scientific">Dallia pectoralis</name>
    <name type="common">Alaska blackfish</name>
    <dbReference type="NCBI Taxonomy" id="75939"/>
    <lineage>
        <taxon>Eukaryota</taxon>
        <taxon>Metazoa</taxon>
        <taxon>Chordata</taxon>
        <taxon>Craniata</taxon>
        <taxon>Vertebrata</taxon>
        <taxon>Euteleostomi</taxon>
        <taxon>Actinopterygii</taxon>
        <taxon>Neopterygii</taxon>
        <taxon>Teleostei</taxon>
        <taxon>Protacanthopterygii</taxon>
        <taxon>Esociformes</taxon>
        <taxon>Umbridae</taxon>
        <taxon>Dallia</taxon>
    </lineage>
</organism>
<name>A0ACC2F8H7_DALPE</name>
<protein>
    <submittedName>
        <fullName evidence="1">Uncharacterized protein</fullName>
    </submittedName>
</protein>
<sequence length="225" mass="25194">MPRRRSLFTPYISRDTGTGAADDPNDPLRVTAAHRFLDLPHATLVRTSWVERTESGGECDPPCAVVELRLPGLRYVEPDRSTVHRAQRRRRLAANARERRRMLGLNVAFDRLRSVIPNMESEKKLSKSETLQMAQIYISTLSELLHDRPSGAGFSGNGRGSPETAHMCPQTVHSRADDSPGAPPGPGKYDTILRDNAHVMSALCEEQKTEMRGFMNMWERSNGTK</sequence>
<evidence type="ECO:0000313" key="2">
    <source>
        <dbReference type="Proteomes" id="UP001157502"/>
    </source>
</evidence>
<dbReference type="Proteomes" id="UP001157502">
    <property type="component" value="Chromosome 32"/>
</dbReference>